<dbReference type="Proteomes" id="UP001597068">
    <property type="component" value="Unassembled WGS sequence"/>
</dbReference>
<dbReference type="RefSeq" id="WP_253647396.1">
    <property type="nucleotide sequence ID" value="NZ_BAAAMO010000002.1"/>
</dbReference>
<evidence type="ECO:0000313" key="2">
    <source>
        <dbReference type="Proteomes" id="UP001597068"/>
    </source>
</evidence>
<proteinExistence type="predicted"/>
<sequence length="103" mass="11164">MIETVSPDGTAALREVLWVLADLPESADEVTTVDRIGLLETIESACAAAQVDETLRLEQLRSVAEAERGVPASRRCRGLTSEIALARRSRRRSVGATSDSRAR</sequence>
<keyword evidence="2" id="KW-1185">Reference proteome</keyword>
<organism evidence="1 2">
    <name type="scientific">Williamsia deligens</name>
    <dbReference type="NCBI Taxonomy" id="321325"/>
    <lineage>
        <taxon>Bacteria</taxon>
        <taxon>Bacillati</taxon>
        <taxon>Actinomycetota</taxon>
        <taxon>Actinomycetes</taxon>
        <taxon>Mycobacteriales</taxon>
        <taxon>Nocardiaceae</taxon>
        <taxon>Williamsia</taxon>
    </lineage>
</organism>
<accession>A0ABW3G6W8</accession>
<name>A0ABW3G6W8_9NOCA</name>
<comment type="caution">
    <text evidence="1">The sequence shown here is derived from an EMBL/GenBank/DDBJ whole genome shotgun (WGS) entry which is preliminary data.</text>
</comment>
<protein>
    <submittedName>
        <fullName evidence="1">Uncharacterized protein</fullName>
    </submittedName>
</protein>
<evidence type="ECO:0000313" key="1">
    <source>
        <dbReference type="EMBL" id="MFD0924582.1"/>
    </source>
</evidence>
<reference evidence="2" key="1">
    <citation type="journal article" date="2019" name="Int. J. Syst. Evol. Microbiol.">
        <title>The Global Catalogue of Microorganisms (GCM) 10K type strain sequencing project: providing services to taxonomists for standard genome sequencing and annotation.</title>
        <authorList>
            <consortium name="The Broad Institute Genomics Platform"/>
            <consortium name="The Broad Institute Genome Sequencing Center for Infectious Disease"/>
            <person name="Wu L."/>
            <person name="Ma J."/>
        </authorList>
    </citation>
    <scope>NUCLEOTIDE SEQUENCE [LARGE SCALE GENOMIC DNA]</scope>
    <source>
        <strain evidence="2">CCUG 50873</strain>
    </source>
</reference>
<gene>
    <name evidence="1" type="ORF">ACFQ04_02410</name>
</gene>
<dbReference type="EMBL" id="JBHTIL010000001">
    <property type="protein sequence ID" value="MFD0924582.1"/>
    <property type="molecule type" value="Genomic_DNA"/>
</dbReference>